<evidence type="ECO:0000256" key="1">
    <source>
        <dbReference type="ARBA" id="ARBA00002180"/>
    </source>
</evidence>
<dbReference type="InterPro" id="IPR012337">
    <property type="entry name" value="RNaseH-like_sf"/>
</dbReference>
<accession>A0A9Q3HBY7</accession>
<dbReference type="SUPFAM" id="SSF57756">
    <property type="entry name" value="Retrovirus zinc finger-like domains"/>
    <property type="match status" value="1"/>
</dbReference>
<evidence type="ECO:0000256" key="4">
    <source>
        <dbReference type="ARBA" id="ARBA00022664"/>
    </source>
</evidence>
<dbReference type="InterPro" id="IPR036397">
    <property type="entry name" value="RNaseH_sf"/>
</dbReference>
<keyword evidence="14" id="KW-0694">RNA-binding</keyword>
<evidence type="ECO:0000256" key="10">
    <source>
        <dbReference type="ARBA" id="ARBA00022759"/>
    </source>
</evidence>
<evidence type="ECO:0000256" key="2">
    <source>
        <dbReference type="ARBA" id="ARBA00022578"/>
    </source>
</evidence>
<evidence type="ECO:0000256" key="24">
    <source>
        <dbReference type="SAM" id="MobiDB-lite"/>
    </source>
</evidence>
<feature type="region of interest" description="Disordered" evidence="24">
    <location>
        <begin position="1"/>
        <end position="38"/>
    </location>
</feature>
<keyword evidence="7" id="KW-0540">Nuclease</keyword>
<dbReference type="GO" id="GO:0006310">
    <property type="term" value="P:DNA recombination"/>
    <property type="evidence" value="ECO:0007669"/>
    <property type="project" value="UniProtKB-KW"/>
</dbReference>
<keyword evidence="3" id="KW-1188">Viral release from host cell</keyword>
<keyword evidence="5" id="KW-0645">Protease</keyword>
<comment type="caution">
    <text evidence="27">The sequence shown here is derived from an EMBL/GenBank/DDBJ whole genome shotgun (WGS) entry which is preliminary data.</text>
</comment>
<dbReference type="GO" id="GO:0003723">
    <property type="term" value="F:RNA binding"/>
    <property type="evidence" value="ECO:0007669"/>
    <property type="project" value="UniProtKB-KW"/>
</dbReference>
<sequence>MEDLNTPAQKHTISIPPLRRGRSAARLPDPFYNHKQMTNPTKRHDDLYRLRTMIAQANAAIKEDMKLKEDGSNFVTWEDNMAMLLDDFIDDADYLSTTDRTNAFNEKICRSLVIHSVLDTICKKIIKLRPCSAIYSYLKNHYHILTRASQVLTWQELLSTQMKDGESTTALVDRILTRVRGYENTNGKLNEDHILGLLLQQATTSQPAINTLLQNKLEAIVTTYGQTPNFGQIVSALEACTRQVTAQQAVEATKTNMINLQQLTMDDTTSLDDIGQEKDFDPEILRTVVRGTCHLCKQPGHFARNCPRGQKQPTNSDSSQQFQAYYPILAPTALDTLPNKAPPDLYRPRYKPPPVKACFFEMGTEEPDIDILKVNLSKADGFEGCSVCDSGASHSLTGNLQALYRYKKLTKPIPLSVATKCTGRRSYVEGIGSLIFRGEGESTVMINGVFYSPDALCTLVSPAALIRAGALLSSESNDILICNTSHIPVLRAHLCKNMMKWEMPPFLTNHLEILRANDRNESSKSDGTRGYPITILRGKIEEPQGNVQDSSRDIMYSLHSLFGHIGMKRLKRIVRQCFGNTAATDLPRKMANCAHCSVMKSVRHNPLASRGHTILPMDVVAADLMGPFDGALPSGGKYALTIRDIGSTYSECHVLLRKADATTVLLQVLAKWETKTSKKIKILHSDNGGEFCNTLVSSWCTNKGTTHERSLPYNHEQNGAIERYNRSIADMGQTLLKSSGLPTAFWGFAFMWAAHLQNNIPNSKTGDKTPKELLFGEQPFYKQLQIFGEKAFIHVPREKRRKLEDQAVEGRVVMFCPNNKGWLFFIPATNSLTSSVWAEFPSSADGVKTIRRWNIKNPCNQGREPKKGDIEFILNNLTLGEFTHEDKVRSQDSLAEQLNTTTPTTPVPKTYKQAMNSPDEAQWKTAIEEELRNMNDIAPLPAGQHVLGGGWVFVKKASTQSSTTRFKARYVARGNRQAEDEFELTFAPTATFTSLRMLLTLVGLRKWYVNSFDFVAAYLNADIKEDIWVRPPDGLAVPPGFGCKLRKALYGTKQAGHCWWNCVAGRLQHLGYHPSNFDKSLYIHKSNKGIIWLHVDDGIVATENPDMLKKIRRALEPPNTIHRQHNMGRHTSNKDTSASKVQPDSTRREQKSGATERIHRGSGGTLLRGGRDSTGHCIFRQPVSLTRCSPRPYPLAMPTALARVLGPHDEHVPDSRLVTVAASSCHAEFMALGLAARHGRWAANLLEDMTGASDPFHLLCDNTSTIKIAEDCSSNKWTRHSDREFFITNQLLQNRTALLKWVPTGDMYADIMTKPLGSVLHQQLSRKVMHGG</sequence>
<dbReference type="CDD" id="cd09272">
    <property type="entry name" value="RNase_HI_RT_Ty1"/>
    <property type="match status" value="1"/>
</dbReference>
<dbReference type="GO" id="GO:0015074">
    <property type="term" value="P:DNA integration"/>
    <property type="evidence" value="ECO:0007669"/>
    <property type="project" value="UniProtKB-KW"/>
</dbReference>
<dbReference type="InterPro" id="IPR054722">
    <property type="entry name" value="PolX-like_BBD"/>
</dbReference>
<feature type="compositionally biased region" description="Polar residues" evidence="24">
    <location>
        <begin position="1134"/>
        <end position="1144"/>
    </location>
</feature>
<dbReference type="PANTHER" id="PTHR42648:SF11">
    <property type="entry name" value="TRANSPOSON TY4-P GAG-POL POLYPROTEIN"/>
    <property type="match status" value="1"/>
</dbReference>
<dbReference type="Pfam" id="PF25597">
    <property type="entry name" value="SH3_retrovirus"/>
    <property type="match status" value="1"/>
</dbReference>
<feature type="region of interest" description="Disordered" evidence="24">
    <location>
        <begin position="893"/>
        <end position="919"/>
    </location>
</feature>
<evidence type="ECO:0000256" key="12">
    <source>
        <dbReference type="ARBA" id="ARBA00022840"/>
    </source>
</evidence>
<feature type="domain" description="Integrase catalytic" evidence="26">
    <location>
        <begin position="612"/>
        <end position="778"/>
    </location>
</feature>
<keyword evidence="17" id="KW-0239">DNA-directed DNA polymerase</keyword>
<evidence type="ECO:0000313" key="28">
    <source>
        <dbReference type="Proteomes" id="UP000765509"/>
    </source>
</evidence>
<evidence type="ECO:0000256" key="19">
    <source>
        <dbReference type="ARBA" id="ARBA00023172"/>
    </source>
</evidence>
<dbReference type="GO" id="GO:0004519">
    <property type="term" value="F:endonuclease activity"/>
    <property type="evidence" value="ECO:0007669"/>
    <property type="project" value="UniProtKB-KW"/>
</dbReference>
<keyword evidence="23" id="KW-0863">Zinc-finger</keyword>
<dbReference type="Pfam" id="PF14223">
    <property type="entry name" value="Retrotran_gag_2"/>
    <property type="match status" value="1"/>
</dbReference>
<keyword evidence="17" id="KW-0808">Transferase</keyword>
<dbReference type="Proteomes" id="UP000765509">
    <property type="component" value="Unassembled WGS sequence"/>
</dbReference>
<gene>
    <name evidence="27" type="ORF">O181_036210</name>
</gene>
<keyword evidence="28" id="KW-1185">Reference proteome</keyword>
<evidence type="ECO:0000256" key="22">
    <source>
        <dbReference type="ARBA" id="ARBA00049244"/>
    </source>
</evidence>
<feature type="compositionally biased region" description="Polar residues" evidence="24">
    <location>
        <begin position="1"/>
        <end position="12"/>
    </location>
</feature>
<dbReference type="OrthoDB" id="10038074at2759"/>
<comment type="catalytic activity">
    <reaction evidence="22">
        <text>DNA(n) + a 2'-deoxyribonucleoside 5'-triphosphate = DNA(n+1) + diphosphate</text>
        <dbReference type="Rhea" id="RHEA:22508"/>
        <dbReference type="Rhea" id="RHEA-COMP:17339"/>
        <dbReference type="Rhea" id="RHEA-COMP:17340"/>
        <dbReference type="ChEBI" id="CHEBI:33019"/>
        <dbReference type="ChEBI" id="CHEBI:61560"/>
        <dbReference type="ChEBI" id="CHEBI:173112"/>
        <dbReference type="EC" id="2.7.7.7"/>
    </reaction>
</comment>
<keyword evidence="20" id="KW-0511">Multifunctional enzyme</keyword>
<evidence type="ECO:0000256" key="13">
    <source>
        <dbReference type="ARBA" id="ARBA00022842"/>
    </source>
</evidence>
<keyword evidence="16" id="KW-0695">RNA-directed DNA polymerase</keyword>
<dbReference type="InterPro" id="IPR036875">
    <property type="entry name" value="Znf_CCHC_sf"/>
</dbReference>
<dbReference type="PROSITE" id="PS50994">
    <property type="entry name" value="INTEGRASE"/>
    <property type="match status" value="1"/>
</dbReference>
<evidence type="ECO:0000313" key="27">
    <source>
        <dbReference type="EMBL" id="MBW0496495.1"/>
    </source>
</evidence>
<dbReference type="Pfam" id="PF22936">
    <property type="entry name" value="Pol_BBD"/>
    <property type="match status" value="1"/>
</dbReference>
<dbReference type="Gene3D" id="3.30.420.10">
    <property type="entry name" value="Ribonuclease H-like superfamily/Ribonuclease H"/>
    <property type="match status" value="1"/>
</dbReference>
<dbReference type="InterPro" id="IPR057670">
    <property type="entry name" value="SH3_retrovirus"/>
</dbReference>
<dbReference type="SUPFAM" id="SSF53098">
    <property type="entry name" value="Ribonuclease H-like"/>
    <property type="match status" value="1"/>
</dbReference>
<dbReference type="EMBL" id="AVOT02013652">
    <property type="protein sequence ID" value="MBW0496495.1"/>
    <property type="molecule type" value="Genomic_DNA"/>
</dbReference>
<evidence type="ECO:0000256" key="23">
    <source>
        <dbReference type="PROSITE-ProRule" id="PRU00047"/>
    </source>
</evidence>
<evidence type="ECO:0000256" key="16">
    <source>
        <dbReference type="ARBA" id="ARBA00022918"/>
    </source>
</evidence>
<evidence type="ECO:0000256" key="9">
    <source>
        <dbReference type="ARBA" id="ARBA00022741"/>
    </source>
</evidence>
<dbReference type="Gene3D" id="4.10.60.10">
    <property type="entry name" value="Zinc finger, CCHC-type"/>
    <property type="match status" value="1"/>
</dbReference>
<dbReference type="GO" id="GO:0005524">
    <property type="term" value="F:ATP binding"/>
    <property type="evidence" value="ECO:0007669"/>
    <property type="project" value="UniProtKB-KW"/>
</dbReference>
<dbReference type="GO" id="GO:0006508">
    <property type="term" value="P:proteolysis"/>
    <property type="evidence" value="ECO:0007669"/>
    <property type="project" value="UniProtKB-KW"/>
</dbReference>
<keyword evidence="8" id="KW-0479">Metal-binding</keyword>
<keyword evidence="2" id="KW-0815">Transposition</keyword>
<dbReference type="InterPro" id="IPR039537">
    <property type="entry name" value="Retrotran_Ty1/copia-like"/>
</dbReference>
<dbReference type="GO" id="GO:0005634">
    <property type="term" value="C:nucleus"/>
    <property type="evidence" value="ECO:0007669"/>
    <property type="project" value="UniProtKB-ARBA"/>
</dbReference>
<reference evidence="27" key="1">
    <citation type="submission" date="2021-03" db="EMBL/GenBank/DDBJ databases">
        <title>Draft genome sequence of rust myrtle Austropuccinia psidii MF-1, a brazilian biotype.</title>
        <authorList>
            <person name="Quecine M.C."/>
            <person name="Pachon D.M.R."/>
            <person name="Bonatelli M.L."/>
            <person name="Correr F.H."/>
            <person name="Franceschini L.M."/>
            <person name="Leite T.F."/>
            <person name="Margarido G.R.A."/>
            <person name="Almeida C.A."/>
            <person name="Ferrarezi J.A."/>
            <person name="Labate C.A."/>
        </authorList>
    </citation>
    <scope>NUCLEOTIDE SEQUENCE</scope>
    <source>
        <strain evidence="27">MF-1</strain>
    </source>
</reference>
<keyword evidence="11" id="KW-0378">Hydrolase</keyword>
<evidence type="ECO:0000256" key="14">
    <source>
        <dbReference type="ARBA" id="ARBA00022884"/>
    </source>
</evidence>
<keyword evidence="9" id="KW-0547">Nucleotide-binding</keyword>
<protein>
    <recommendedName>
        <fullName evidence="29">Integrase catalytic domain-containing protein</fullName>
    </recommendedName>
</protein>
<feature type="compositionally biased region" description="Basic and acidic residues" evidence="24">
    <location>
        <begin position="1145"/>
        <end position="1159"/>
    </location>
</feature>
<evidence type="ECO:0000256" key="8">
    <source>
        <dbReference type="ARBA" id="ARBA00022723"/>
    </source>
</evidence>
<evidence type="ECO:0000256" key="5">
    <source>
        <dbReference type="ARBA" id="ARBA00022670"/>
    </source>
</evidence>
<dbReference type="SMART" id="SM00343">
    <property type="entry name" value="ZnF_C2HC"/>
    <property type="match status" value="1"/>
</dbReference>
<keyword evidence="15" id="KW-0229">DNA integration</keyword>
<comment type="function">
    <text evidence="1">The aspartyl protease (PR) mediates the proteolytic cleavages of the Gag and Gag-Pol polyproteins after assembly of the VLP.</text>
</comment>
<evidence type="ECO:0000256" key="18">
    <source>
        <dbReference type="ARBA" id="ARBA00023113"/>
    </source>
</evidence>
<keyword evidence="4" id="KW-0507">mRNA processing</keyword>
<keyword evidence="13" id="KW-0460">Magnesium</keyword>
<comment type="catalytic activity">
    <reaction evidence="21">
        <text>DNA(n) + a 2'-deoxyribonucleoside 5'-triphosphate = DNA(n+1) + diphosphate</text>
        <dbReference type="Rhea" id="RHEA:22508"/>
        <dbReference type="Rhea" id="RHEA-COMP:17339"/>
        <dbReference type="Rhea" id="RHEA-COMP:17340"/>
        <dbReference type="ChEBI" id="CHEBI:33019"/>
        <dbReference type="ChEBI" id="CHEBI:61560"/>
        <dbReference type="ChEBI" id="CHEBI:173112"/>
        <dbReference type="EC" id="2.7.7.49"/>
    </reaction>
</comment>
<evidence type="ECO:0000256" key="21">
    <source>
        <dbReference type="ARBA" id="ARBA00048173"/>
    </source>
</evidence>
<dbReference type="GO" id="GO:0008270">
    <property type="term" value="F:zinc ion binding"/>
    <property type="evidence" value="ECO:0007669"/>
    <property type="project" value="UniProtKB-KW"/>
</dbReference>
<evidence type="ECO:0000256" key="20">
    <source>
        <dbReference type="ARBA" id="ARBA00023268"/>
    </source>
</evidence>
<feature type="domain" description="CCHC-type" evidence="25">
    <location>
        <begin position="293"/>
        <end position="308"/>
    </location>
</feature>
<dbReference type="GO" id="GO:0003887">
    <property type="term" value="F:DNA-directed DNA polymerase activity"/>
    <property type="evidence" value="ECO:0007669"/>
    <property type="project" value="UniProtKB-KW"/>
</dbReference>
<organism evidence="27 28">
    <name type="scientific">Austropuccinia psidii MF-1</name>
    <dbReference type="NCBI Taxonomy" id="1389203"/>
    <lineage>
        <taxon>Eukaryota</taxon>
        <taxon>Fungi</taxon>
        <taxon>Dikarya</taxon>
        <taxon>Basidiomycota</taxon>
        <taxon>Pucciniomycotina</taxon>
        <taxon>Pucciniomycetes</taxon>
        <taxon>Pucciniales</taxon>
        <taxon>Sphaerophragmiaceae</taxon>
        <taxon>Austropuccinia</taxon>
    </lineage>
</organism>
<evidence type="ECO:0008006" key="29">
    <source>
        <dbReference type="Google" id="ProtNLM"/>
    </source>
</evidence>
<keyword evidence="10" id="KW-0255">Endonuclease</keyword>
<dbReference type="InterPro" id="IPR001584">
    <property type="entry name" value="Integrase_cat-core"/>
</dbReference>
<dbReference type="PANTHER" id="PTHR42648">
    <property type="entry name" value="TRANSPOSASE, PUTATIVE-RELATED"/>
    <property type="match status" value="1"/>
</dbReference>
<proteinExistence type="predicted"/>
<dbReference type="GO" id="GO:0032196">
    <property type="term" value="P:transposition"/>
    <property type="evidence" value="ECO:0007669"/>
    <property type="project" value="UniProtKB-KW"/>
</dbReference>
<feature type="compositionally biased region" description="Low complexity" evidence="24">
    <location>
        <begin position="900"/>
        <end position="910"/>
    </location>
</feature>
<dbReference type="GO" id="GO:0006397">
    <property type="term" value="P:mRNA processing"/>
    <property type="evidence" value="ECO:0007669"/>
    <property type="project" value="UniProtKB-KW"/>
</dbReference>
<dbReference type="GO" id="GO:0008233">
    <property type="term" value="F:peptidase activity"/>
    <property type="evidence" value="ECO:0007669"/>
    <property type="project" value="UniProtKB-KW"/>
</dbReference>
<keyword evidence="18" id="KW-0917">Virion maturation</keyword>
<dbReference type="GO" id="GO:0003964">
    <property type="term" value="F:RNA-directed DNA polymerase activity"/>
    <property type="evidence" value="ECO:0007669"/>
    <property type="project" value="UniProtKB-KW"/>
</dbReference>
<keyword evidence="6" id="KW-0548">Nucleotidyltransferase</keyword>
<evidence type="ECO:0000256" key="11">
    <source>
        <dbReference type="ARBA" id="ARBA00022801"/>
    </source>
</evidence>
<feature type="region of interest" description="Disordered" evidence="24">
    <location>
        <begin position="1116"/>
        <end position="1173"/>
    </location>
</feature>
<dbReference type="Pfam" id="PF00098">
    <property type="entry name" value="zf-CCHC"/>
    <property type="match status" value="1"/>
</dbReference>
<dbReference type="Pfam" id="PF07727">
    <property type="entry name" value="RVT_2"/>
    <property type="match status" value="1"/>
</dbReference>
<evidence type="ECO:0000256" key="17">
    <source>
        <dbReference type="ARBA" id="ARBA00022932"/>
    </source>
</evidence>
<name>A0A9Q3HBY7_9BASI</name>
<keyword evidence="12" id="KW-0067">ATP-binding</keyword>
<dbReference type="InterPro" id="IPR001878">
    <property type="entry name" value="Znf_CCHC"/>
</dbReference>
<keyword evidence="23" id="KW-0862">Zinc</keyword>
<evidence type="ECO:0000256" key="15">
    <source>
        <dbReference type="ARBA" id="ARBA00022908"/>
    </source>
</evidence>
<evidence type="ECO:0000256" key="7">
    <source>
        <dbReference type="ARBA" id="ARBA00022722"/>
    </source>
</evidence>
<evidence type="ECO:0000256" key="6">
    <source>
        <dbReference type="ARBA" id="ARBA00022695"/>
    </source>
</evidence>
<evidence type="ECO:0000259" key="25">
    <source>
        <dbReference type="PROSITE" id="PS50158"/>
    </source>
</evidence>
<evidence type="ECO:0000256" key="3">
    <source>
        <dbReference type="ARBA" id="ARBA00022612"/>
    </source>
</evidence>
<dbReference type="InterPro" id="IPR013103">
    <property type="entry name" value="RVT_2"/>
</dbReference>
<evidence type="ECO:0000259" key="26">
    <source>
        <dbReference type="PROSITE" id="PS50994"/>
    </source>
</evidence>
<dbReference type="PROSITE" id="PS50158">
    <property type="entry name" value="ZF_CCHC"/>
    <property type="match status" value="1"/>
</dbReference>
<keyword evidence="19" id="KW-0233">DNA recombination</keyword>